<accession>A0A6J4NXM3</accession>
<gene>
    <name evidence="1" type="ORF">AVDCRST_MAG66-1416</name>
</gene>
<dbReference type="EMBL" id="CADCUS010000207">
    <property type="protein sequence ID" value="CAA9400144.1"/>
    <property type="molecule type" value="Genomic_DNA"/>
</dbReference>
<protein>
    <submittedName>
        <fullName evidence="1">Uncharacterized protein</fullName>
    </submittedName>
</protein>
<proteinExistence type="predicted"/>
<organism evidence="1">
    <name type="scientific">uncultured Pseudonocardia sp</name>
    <dbReference type="NCBI Taxonomy" id="211455"/>
    <lineage>
        <taxon>Bacteria</taxon>
        <taxon>Bacillati</taxon>
        <taxon>Actinomycetota</taxon>
        <taxon>Actinomycetes</taxon>
        <taxon>Pseudonocardiales</taxon>
        <taxon>Pseudonocardiaceae</taxon>
        <taxon>Pseudonocardia</taxon>
        <taxon>environmental samples</taxon>
    </lineage>
</organism>
<evidence type="ECO:0000313" key="1">
    <source>
        <dbReference type="EMBL" id="CAA9400144.1"/>
    </source>
</evidence>
<reference evidence="1" key="1">
    <citation type="submission" date="2020-02" db="EMBL/GenBank/DDBJ databases">
        <authorList>
            <person name="Meier V. D."/>
        </authorList>
    </citation>
    <scope>NUCLEOTIDE SEQUENCE</scope>
    <source>
        <strain evidence="1">AVDCRST_MAG66</strain>
    </source>
</reference>
<dbReference type="AlphaFoldDB" id="A0A6J4NXM3"/>
<name>A0A6J4NXM3_9PSEU</name>
<sequence>MGDVQVLDDANVCPAVPVAAGVGNLLGVLGSGDADAGDVTCVNDESTDQNNVDD</sequence>